<evidence type="ECO:0008006" key="4">
    <source>
        <dbReference type="Google" id="ProtNLM"/>
    </source>
</evidence>
<dbReference type="InterPro" id="IPR019088">
    <property type="entry name" value="CHP02186-rel_TM"/>
</dbReference>
<evidence type="ECO:0000256" key="1">
    <source>
        <dbReference type="SAM" id="Phobius"/>
    </source>
</evidence>
<accession>A0A160JHS3</accession>
<proteinExistence type="predicted"/>
<dbReference type="EMBL" id="CP015285">
    <property type="protein sequence ID" value="ANC92642.1"/>
    <property type="molecule type" value="Genomic_DNA"/>
</dbReference>
<dbReference type="OrthoDB" id="9815212at2"/>
<evidence type="ECO:0000313" key="3">
    <source>
        <dbReference type="Proteomes" id="UP000077405"/>
    </source>
</evidence>
<keyword evidence="1" id="KW-0472">Membrane</keyword>
<dbReference type="Pfam" id="PF09608">
    <property type="entry name" value="Alph_Pro_TM"/>
    <property type="match status" value="1"/>
</dbReference>
<sequence length="265" mass="28285">MGLLAKLRPTIPRLAKRRLVQGGAALAGLLLGGTVAATVWAQQLVADLSSHLIAITTGFTGTEVVLFGTTDGAGDVAIVVTGPRAPATVRRKERVAGMWMNTDSLRFDQVPSFYTVAVSRPLDQLVGRPVLERHQLGLPQLQLPADATLPPDELAAYRRALIRNKQRQGLYAISMGQVAFLGERLFRTNIYFPANVPTGLYNVEALLIRDGDVVSAQTTPLVVSKIGFSAEVSDFARNRPVTYGVAAVIGAIAAGWAAGAAFRRV</sequence>
<keyword evidence="3" id="KW-1185">Reference proteome</keyword>
<dbReference type="RefSeq" id="WP_063635689.1">
    <property type="nucleotide sequence ID" value="NZ_CP015285.1"/>
</dbReference>
<keyword evidence="1" id="KW-0812">Transmembrane</keyword>
<dbReference type="Proteomes" id="UP000077405">
    <property type="component" value="Chromosome"/>
</dbReference>
<dbReference type="STRING" id="1226968.A6A40_12500"/>
<evidence type="ECO:0000313" key="2">
    <source>
        <dbReference type="EMBL" id="ANC92642.1"/>
    </source>
</evidence>
<reference evidence="2 3" key="1">
    <citation type="journal article" date="2013" name="Int. J. Syst. Evol. Microbiol.">
        <title>Azospirillum humicireducens sp. nov., a nitrogen-fixing bacterium isolated from a microbial fuel cell.</title>
        <authorList>
            <person name="Zhou S."/>
            <person name="Han L."/>
            <person name="Wang Y."/>
            <person name="Yang G."/>
            <person name="Zhuang L."/>
            <person name="Hu P."/>
        </authorList>
    </citation>
    <scope>NUCLEOTIDE SEQUENCE [LARGE SCALE GENOMIC DNA]</scope>
    <source>
        <strain evidence="2 3">SgZ-5</strain>
    </source>
</reference>
<keyword evidence="1" id="KW-1133">Transmembrane helix</keyword>
<dbReference type="AlphaFoldDB" id="A0A160JHS3"/>
<organism evidence="2 3">
    <name type="scientific">Azospirillum humicireducens</name>
    <dbReference type="NCBI Taxonomy" id="1226968"/>
    <lineage>
        <taxon>Bacteria</taxon>
        <taxon>Pseudomonadati</taxon>
        <taxon>Pseudomonadota</taxon>
        <taxon>Alphaproteobacteria</taxon>
        <taxon>Rhodospirillales</taxon>
        <taxon>Azospirillaceae</taxon>
        <taxon>Azospirillum</taxon>
    </lineage>
</organism>
<feature type="transmembrane region" description="Helical" evidence="1">
    <location>
        <begin position="241"/>
        <end position="262"/>
    </location>
</feature>
<gene>
    <name evidence="2" type="ORF">A6A40_12500</name>
</gene>
<name>A0A160JHS3_9PROT</name>
<dbReference type="KEGG" id="ahu:A6A40_12500"/>
<protein>
    <recommendedName>
        <fullName evidence="4">TIGR02186 family protein</fullName>
    </recommendedName>
</protein>